<reference evidence="2 3" key="1">
    <citation type="submission" date="2018-11" db="EMBL/GenBank/DDBJ databases">
        <title>Vibrio ponticus strain CAIM 1751 pathogenic for the snapper Lutjanus guttatus.</title>
        <authorList>
            <person name="Soto-Rodriguez S."/>
            <person name="Lozano-Olvera R."/>
            <person name="Gomez-Gil B."/>
        </authorList>
    </citation>
    <scope>NUCLEOTIDE SEQUENCE [LARGE SCALE GENOMIC DNA]</scope>
    <source>
        <strain evidence="2 3">CAIM 1751</strain>
    </source>
</reference>
<dbReference type="AlphaFoldDB" id="A0A3N3DPD0"/>
<dbReference type="EMBL" id="RKIK01000188">
    <property type="protein sequence ID" value="ROV56304.1"/>
    <property type="molecule type" value="Genomic_DNA"/>
</dbReference>
<dbReference type="PANTHER" id="PTHR45947:SF3">
    <property type="entry name" value="SULFOQUINOVOSYL TRANSFERASE SQD2"/>
    <property type="match status" value="1"/>
</dbReference>
<dbReference type="Pfam" id="PF00534">
    <property type="entry name" value="Glycos_transf_1"/>
    <property type="match status" value="1"/>
</dbReference>
<dbReference type="Proteomes" id="UP000278792">
    <property type="component" value="Unassembled WGS sequence"/>
</dbReference>
<comment type="caution">
    <text evidence="2">The sequence shown here is derived from an EMBL/GenBank/DDBJ whole genome shotgun (WGS) entry which is preliminary data.</text>
</comment>
<proteinExistence type="predicted"/>
<protein>
    <submittedName>
        <fullName evidence="2">Glycosyltransferase</fullName>
    </submittedName>
</protein>
<keyword evidence="2" id="KW-0808">Transferase</keyword>
<dbReference type="InterPro" id="IPR050194">
    <property type="entry name" value="Glycosyltransferase_grp1"/>
</dbReference>
<evidence type="ECO:0000313" key="2">
    <source>
        <dbReference type="EMBL" id="ROV56304.1"/>
    </source>
</evidence>
<accession>A0A3N3DPD0</accession>
<dbReference type="RefSeq" id="WP_123783957.1">
    <property type="nucleotide sequence ID" value="NZ_RKIK01000188.1"/>
</dbReference>
<feature type="domain" description="Glycosyl transferase family 1" evidence="1">
    <location>
        <begin position="200"/>
        <end position="345"/>
    </location>
</feature>
<evidence type="ECO:0000313" key="3">
    <source>
        <dbReference type="Proteomes" id="UP000278792"/>
    </source>
</evidence>
<name>A0A3N3DPD0_9VIBR</name>
<gene>
    <name evidence="2" type="ORF">EGH82_23565</name>
</gene>
<dbReference type="PANTHER" id="PTHR45947">
    <property type="entry name" value="SULFOQUINOVOSYL TRANSFERASE SQD2"/>
    <property type="match status" value="1"/>
</dbReference>
<sequence length="385" mass="44381">MKTINILSNYFPPHIAPSSNRVYTLSKVLGVKYKVRVFYNCQKNEVYHPEDNDTVEYYPVFIKGRNKSNFVLRVISETYNSIRLNVKALRYKSDLTITSIPDLMLLPTTAFFNYLTPRKTIVDVRDLIWRYAEFKDGSVNVFLNGILTLISKWALKSFTAHVCVTDAQKNYLDKFAGCSFKVISNGIELEKFNKLQTVTHSATNQFTISYIGTLGHMQNLLSLYPAFKRLSEYGIVINLVGGGAQFRDLEIRIRRDNLKNIHMYGKVDWNKLIDFYSCSNVLFAQLRDLPSVNTAEPSKLFEYLSTGKPIIYLGKGAANQLLSKFEMSYLIEPENQKLFYKTVVELSNSLPVVDGCNNRKLIESCYIREDQLHEFFLLVDDVVRY</sequence>
<dbReference type="InterPro" id="IPR001296">
    <property type="entry name" value="Glyco_trans_1"/>
</dbReference>
<dbReference type="Gene3D" id="3.40.50.2000">
    <property type="entry name" value="Glycogen Phosphorylase B"/>
    <property type="match status" value="2"/>
</dbReference>
<dbReference type="GO" id="GO:0016758">
    <property type="term" value="F:hexosyltransferase activity"/>
    <property type="evidence" value="ECO:0007669"/>
    <property type="project" value="TreeGrafter"/>
</dbReference>
<organism evidence="2 3">
    <name type="scientific">Vibrio ponticus</name>
    <dbReference type="NCBI Taxonomy" id="265668"/>
    <lineage>
        <taxon>Bacteria</taxon>
        <taxon>Pseudomonadati</taxon>
        <taxon>Pseudomonadota</taxon>
        <taxon>Gammaproteobacteria</taxon>
        <taxon>Vibrionales</taxon>
        <taxon>Vibrionaceae</taxon>
        <taxon>Vibrio</taxon>
    </lineage>
</organism>
<dbReference type="SUPFAM" id="SSF53756">
    <property type="entry name" value="UDP-Glycosyltransferase/glycogen phosphorylase"/>
    <property type="match status" value="1"/>
</dbReference>
<evidence type="ECO:0000259" key="1">
    <source>
        <dbReference type="Pfam" id="PF00534"/>
    </source>
</evidence>